<reference evidence="2" key="2">
    <citation type="submission" date="2015-01" db="EMBL/GenBank/DDBJ databases">
        <title>Evolutionary Origins and Diversification of the Mycorrhizal Mutualists.</title>
        <authorList>
            <consortium name="DOE Joint Genome Institute"/>
            <consortium name="Mycorrhizal Genomics Consortium"/>
            <person name="Kohler A."/>
            <person name="Kuo A."/>
            <person name="Nagy L.G."/>
            <person name="Floudas D."/>
            <person name="Copeland A."/>
            <person name="Barry K.W."/>
            <person name="Cichocki N."/>
            <person name="Veneault-Fourrey C."/>
            <person name="LaButti K."/>
            <person name="Lindquist E.A."/>
            <person name="Lipzen A."/>
            <person name="Lundell T."/>
            <person name="Morin E."/>
            <person name="Murat C."/>
            <person name="Riley R."/>
            <person name="Ohm R."/>
            <person name="Sun H."/>
            <person name="Tunlid A."/>
            <person name="Henrissat B."/>
            <person name="Grigoriev I.V."/>
            <person name="Hibbett D.S."/>
            <person name="Martin F."/>
        </authorList>
    </citation>
    <scope>NUCLEOTIDE SEQUENCE [LARGE SCALE GENOMIC DNA]</scope>
    <source>
        <strain evidence="2">ATCC 200175</strain>
    </source>
</reference>
<gene>
    <name evidence="1" type="ORF">PAXINDRAFT_173118</name>
</gene>
<proteinExistence type="predicted"/>
<protein>
    <submittedName>
        <fullName evidence="1">Uncharacterized protein</fullName>
    </submittedName>
</protein>
<sequence>MASRLRMLCEQILAKEPRALSIAQCVKVCRITDWEFGVNVPRAVHPFSRLYVSGMARMKNIRKIEFFRSSVKNAHWDVITILESLEELSFAHCNFMDGPAGVDPSKRLKVNVPCLRVYGCSGCRQPSAAIDPRYLRTLIMDHDFADRVDWLSETALTEPRVYDYTRPV</sequence>
<evidence type="ECO:0000313" key="2">
    <source>
        <dbReference type="Proteomes" id="UP000053647"/>
    </source>
</evidence>
<evidence type="ECO:0000313" key="1">
    <source>
        <dbReference type="EMBL" id="KIJ08033.1"/>
    </source>
</evidence>
<reference evidence="1 2" key="1">
    <citation type="submission" date="2014-06" db="EMBL/GenBank/DDBJ databases">
        <authorList>
            <consortium name="DOE Joint Genome Institute"/>
            <person name="Kuo A."/>
            <person name="Kohler A."/>
            <person name="Nagy L.G."/>
            <person name="Floudas D."/>
            <person name="Copeland A."/>
            <person name="Barry K.W."/>
            <person name="Cichocki N."/>
            <person name="Veneault-Fourrey C."/>
            <person name="LaButti K."/>
            <person name="Lindquist E.A."/>
            <person name="Lipzen A."/>
            <person name="Lundell T."/>
            <person name="Morin E."/>
            <person name="Murat C."/>
            <person name="Sun H."/>
            <person name="Tunlid A."/>
            <person name="Henrissat B."/>
            <person name="Grigoriev I.V."/>
            <person name="Hibbett D.S."/>
            <person name="Martin F."/>
            <person name="Nordberg H.P."/>
            <person name="Cantor M.N."/>
            <person name="Hua S.X."/>
        </authorList>
    </citation>
    <scope>NUCLEOTIDE SEQUENCE [LARGE SCALE GENOMIC DNA]</scope>
    <source>
        <strain evidence="1 2">ATCC 200175</strain>
    </source>
</reference>
<keyword evidence="2" id="KW-1185">Reference proteome</keyword>
<dbReference type="AlphaFoldDB" id="A0A0C9TAA5"/>
<organism evidence="1 2">
    <name type="scientific">Paxillus involutus ATCC 200175</name>
    <dbReference type="NCBI Taxonomy" id="664439"/>
    <lineage>
        <taxon>Eukaryota</taxon>
        <taxon>Fungi</taxon>
        <taxon>Dikarya</taxon>
        <taxon>Basidiomycota</taxon>
        <taxon>Agaricomycotina</taxon>
        <taxon>Agaricomycetes</taxon>
        <taxon>Agaricomycetidae</taxon>
        <taxon>Boletales</taxon>
        <taxon>Paxilineae</taxon>
        <taxon>Paxillaceae</taxon>
        <taxon>Paxillus</taxon>
    </lineage>
</organism>
<feature type="non-terminal residue" evidence="1">
    <location>
        <position position="168"/>
    </location>
</feature>
<dbReference type="Proteomes" id="UP000053647">
    <property type="component" value="Unassembled WGS sequence"/>
</dbReference>
<dbReference type="EMBL" id="KN819717">
    <property type="protein sequence ID" value="KIJ08033.1"/>
    <property type="molecule type" value="Genomic_DNA"/>
</dbReference>
<accession>A0A0C9TAA5</accession>
<dbReference type="HOGENOM" id="CLU_1590386_0_0_1"/>
<dbReference type="OrthoDB" id="3256662at2759"/>
<name>A0A0C9TAA5_PAXIN</name>